<feature type="transmembrane region" description="Helical" evidence="12">
    <location>
        <begin position="158"/>
        <end position="182"/>
    </location>
</feature>
<dbReference type="PANTHER" id="PTHR43141:SF5">
    <property type="entry name" value="CYTOCHROME BD-I UBIQUINOL OXIDASE SUBUNIT 2"/>
    <property type="match status" value="1"/>
</dbReference>
<dbReference type="NCBIfam" id="TIGR00203">
    <property type="entry name" value="cydB"/>
    <property type="match status" value="1"/>
</dbReference>
<dbReference type="KEGG" id="ccjz:ccrud_05535"/>
<name>A0A172QSS7_9CORY</name>
<evidence type="ECO:0000256" key="9">
    <source>
        <dbReference type="ARBA" id="ARBA00022989"/>
    </source>
</evidence>
<organism evidence="13 14">
    <name type="scientific">Corynebacterium crudilactis</name>
    <dbReference type="NCBI Taxonomy" id="1652495"/>
    <lineage>
        <taxon>Bacteria</taxon>
        <taxon>Bacillati</taxon>
        <taxon>Actinomycetota</taxon>
        <taxon>Actinomycetes</taxon>
        <taxon>Mycobacteriales</taxon>
        <taxon>Corynebacteriaceae</taxon>
        <taxon>Corynebacterium</taxon>
    </lineage>
</organism>
<reference evidence="13 14" key="1">
    <citation type="submission" date="2016-05" db="EMBL/GenBank/DDBJ databases">
        <title>Complete genome sequence of Corynebacterium crudilactis, a new Corynebacterium species isolated from raw cow's milk.</title>
        <authorList>
            <person name="Christian R."/>
            <person name="Zimmermann J."/>
            <person name="Lipski A."/>
            <person name="Kalinowski J."/>
        </authorList>
    </citation>
    <scope>NUCLEOTIDE SEQUENCE [LARGE SCALE GENOMIC DNA]</scope>
    <source>
        <strain evidence="13 14">JZ16</strain>
    </source>
</reference>
<feature type="transmembrane region" description="Helical" evidence="12">
    <location>
        <begin position="295"/>
        <end position="317"/>
    </location>
</feature>
<comment type="similarity">
    <text evidence="2">Belongs to the cytochrome ubiquinol oxidase subunit 2 family.</text>
</comment>
<dbReference type="GO" id="GO:0009055">
    <property type="term" value="F:electron transfer activity"/>
    <property type="evidence" value="ECO:0007669"/>
    <property type="project" value="TreeGrafter"/>
</dbReference>
<dbReference type="GO" id="GO:0019646">
    <property type="term" value="P:aerobic electron transport chain"/>
    <property type="evidence" value="ECO:0007669"/>
    <property type="project" value="TreeGrafter"/>
</dbReference>
<keyword evidence="10" id="KW-0408">Iron</keyword>
<evidence type="ECO:0000256" key="10">
    <source>
        <dbReference type="ARBA" id="ARBA00023004"/>
    </source>
</evidence>
<comment type="subcellular location">
    <subcellularLocation>
        <location evidence="1">Cell membrane</location>
        <topology evidence="1">Multi-pass membrane protein</topology>
    </subcellularLocation>
</comment>
<keyword evidence="3" id="KW-0813">Transport</keyword>
<dbReference type="Pfam" id="PF02322">
    <property type="entry name" value="Cyt_bd_oxida_II"/>
    <property type="match status" value="1"/>
</dbReference>
<keyword evidence="7" id="KW-0479">Metal-binding</keyword>
<accession>A0A172QSS7</accession>
<dbReference type="PIRSF" id="PIRSF000267">
    <property type="entry name" value="Cyt_oxidse_sub2"/>
    <property type="match status" value="1"/>
</dbReference>
<sequence>MDLNTFWFLVIAFLFAGYFLLEGFDFGVGILAPIIGKDVAAKNTIVRTIGPVWDGNEVWLIVAGGALFAAFPEWYATMFSGMYLPLFFVLVALIIRVVGLEWRKKVDDPRWLTWSDKAIAIGSWTPPLVWGFIFANILRGLPIKADHTIDAAAALPGLFNGFAILGALAFTALFALHGLAFIRLKTAGRVRKDAAKVAPVVTLLAALTGGPFVLWAAFSYGRSWSWVLAALIIAAVLGGAFALLKNRDGLSFLSTSLAVIGVVALLFSSLFPNVMPTTLADGTSLDIWNAAASPYALNILTWSAAVIAPLVVLYQGWTYWVFRKRLHAEPLATASNNAAQL</sequence>
<keyword evidence="8" id="KW-0249">Electron transport</keyword>
<feature type="transmembrane region" description="Helical" evidence="12">
    <location>
        <begin position="82"/>
        <end position="99"/>
    </location>
</feature>
<keyword evidence="9 12" id="KW-1133">Transmembrane helix</keyword>
<evidence type="ECO:0000256" key="7">
    <source>
        <dbReference type="ARBA" id="ARBA00022723"/>
    </source>
</evidence>
<protein>
    <submittedName>
        <fullName evidence="13">Cytochrome d ubiquinol oxidase subunit II</fullName>
    </submittedName>
</protein>
<evidence type="ECO:0000256" key="5">
    <source>
        <dbReference type="ARBA" id="ARBA00022617"/>
    </source>
</evidence>
<evidence type="ECO:0000313" key="13">
    <source>
        <dbReference type="EMBL" id="ANE03722.1"/>
    </source>
</evidence>
<gene>
    <name evidence="13" type="ORF">ccrud_05535</name>
</gene>
<dbReference type="STRING" id="1652495.ccrud_05535"/>
<evidence type="ECO:0000256" key="1">
    <source>
        <dbReference type="ARBA" id="ARBA00004651"/>
    </source>
</evidence>
<dbReference type="InterPro" id="IPR003317">
    <property type="entry name" value="Cyt-d_oxidase_su2"/>
</dbReference>
<evidence type="ECO:0000256" key="3">
    <source>
        <dbReference type="ARBA" id="ARBA00022448"/>
    </source>
</evidence>
<evidence type="ECO:0000256" key="11">
    <source>
        <dbReference type="ARBA" id="ARBA00023136"/>
    </source>
</evidence>
<keyword evidence="4" id="KW-1003">Cell membrane</keyword>
<keyword evidence="5" id="KW-0349">Heme</keyword>
<keyword evidence="14" id="KW-1185">Reference proteome</keyword>
<evidence type="ECO:0000256" key="6">
    <source>
        <dbReference type="ARBA" id="ARBA00022692"/>
    </source>
</evidence>
<dbReference type="AlphaFoldDB" id="A0A172QSS7"/>
<feature type="transmembrane region" description="Helical" evidence="12">
    <location>
        <begin position="224"/>
        <end position="244"/>
    </location>
</feature>
<keyword evidence="6 12" id="KW-0812">Transmembrane</keyword>
<evidence type="ECO:0000256" key="4">
    <source>
        <dbReference type="ARBA" id="ARBA00022475"/>
    </source>
</evidence>
<feature type="transmembrane region" description="Helical" evidence="12">
    <location>
        <begin position="6"/>
        <end position="36"/>
    </location>
</feature>
<evidence type="ECO:0000256" key="12">
    <source>
        <dbReference type="SAM" id="Phobius"/>
    </source>
</evidence>
<dbReference type="GO" id="GO:0005886">
    <property type="term" value="C:plasma membrane"/>
    <property type="evidence" value="ECO:0007669"/>
    <property type="project" value="UniProtKB-SubCell"/>
</dbReference>
<dbReference type="RefSeq" id="WP_066565222.1">
    <property type="nucleotide sequence ID" value="NZ_CP015622.1"/>
</dbReference>
<dbReference type="GO" id="GO:0070069">
    <property type="term" value="C:cytochrome complex"/>
    <property type="evidence" value="ECO:0007669"/>
    <property type="project" value="TreeGrafter"/>
</dbReference>
<proteinExistence type="inferred from homology"/>
<dbReference type="OrthoDB" id="9776710at2"/>
<dbReference type="GO" id="GO:0046872">
    <property type="term" value="F:metal ion binding"/>
    <property type="evidence" value="ECO:0007669"/>
    <property type="project" value="UniProtKB-KW"/>
</dbReference>
<evidence type="ECO:0000313" key="14">
    <source>
        <dbReference type="Proteomes" id="UP000076929"/>
    </source>
</evidence>
<dbReference type="Proteomes" id="UP000076929">
    <property type="component" value="Chromosome"/>
</dbReference>
<feature type="transmembrane region" description="Helical" evidence="12">
    <location>
        <begin position="256"/>
        <end position="275"/>
    </location>
</feature>
<feature type="transmembrane region" description="Helical" evidence="12">
    <location>
        <begin position="194"/>
        <end position="218"/>
    </location>
</feature>
<dbReference type="EMBL" id="CP015622">
    <property type="protein sequence ID" value="ANE03722.1"/>
    <property type="molecule type" value="Genomic_DNA"/>
</dbReference>
<dbReference type="GO" id="GO:0016682">
    <property type="term" value="F:oxidoreductase activity, acting on diphenols and related substances as donors, oxygen as acceptor"/>
    <property type="evidence" value="ECO:0007669"/>
    <property type="project" value="TreeGrafter"/>
</dbReference>
<evidence type="ECO:0000256" key="8">
    <source>
        <dbReference type="ARBA" id="ARBA00022982"/>
    </source>
</evidence>
<feature type="transmembrane region" description="Helical" evidence="12">
    <location>
        <begin position="119"/>
        <end position="138"/>
    </location>
</feature>
<keyword evidence="11 12" id="KW-0472">Membrane</keyword>
<evidence type="ECO:0000256" key="2">
    <source>
        <dbReference type="ARBA" id="ARBA00007543"/>
    </source>
</evidence>
<dbReference type="PANTHER" id="PTHR43141">
    <property type="entry name" value="CYTOCHROME BD2 SUBUNIT II"/>
    <property type="match status" value="1"/>
</dbReference>